<evidence type="ECO:0000313" key="2">
    <source>
        <dbReference type="EMBL" id="SDZ13331.1"/>
    </source>
</evidence>
<proteinExistence type="predicted"/>
<organism evidence="2 3">
    <name type="scientific">Rhodonellum ikkaensis</name>
    <dbReference type="NCBI Taxonomy" id="336829"/>
    <lineage>
        <taxon>Bacteria</taxon>
        <taxon>Pseudomonadati</taxon>
        <taxon>Bacteroidota</taxon>
        <taxon>Cytophagia</taxon>
        <taxon>Cytophagales</taxon>
        <taxon>Cytophagaceae</taxon>
        <taxon>Rhodonellum</taxon>
    </lineage>
</organism>
<reference evidence="2 3" key="1">
    <citation type="submission" date="2016-10" db="EMBL/GenBank/DDBJ databases">
        <authorList>
            <person name="Varghese N."/>
            <person name="Submissions S."/>
        </authorList>
    </citation>
    <scope>NUCLEOTIDE SEQUENCE [LARGE SCALE GENOMIC DNA]</scope>
    <source>
        <strain evidence="2 3">DSM 17997</strain>
    </source>
</reference>
<keyword evidence="3" id="KW-1185">Reference proteome</keyword>
<gene>
    <name evidence="2" type="ORF">SAMN05444412_106128</name>
</gene>
<sequence length="235" mass="26218">MKSQTAKYPIFLLIACLLMGCASNEESTPKIQLSEVGFVGSLPDGRNFGSTGIKTSNSTGLSAELYSSRAAAYVYHGLTIRDAISGIDIYLQLPKIKFKEDFGIQDLDQKGIANEFYPYDKVKEILAIGNKNIPFEEGDSWEDNYYIAVLDQRNYNGYTLLPGLLDAGNFLKIIHLIEGTEENAAGENIRTIEVIFDVDVKLQSNDAGLEQQGNLKGQLRMKYRENFDQSEFESN</sequence>
<evidence type="ECO:0000313" key="3">
    <source>
        <dbReference type="Proteomes" id="UP000199663"/>
    </source>
</evidence>
<keyword evidence="1" id="KW-0732">Signal</keyword>
<dbReference type="PROSITE" id="PS51257">
    <property type="entry name" value="PROKAR_LIPOPROTEIN"/>
    <property type="match status" value="1"/>
</dbReference>
<dbReference type="EMBL" id="FNQC01000006">
    <property type="protein sequence ID" value="SDZ13331.1"/>
    <property type="molecule type" value="Genomic_DNA"/>
</dbReference>
<evidence type="ECO:0000256" key="1">
    <source>
        <dbReference type="SAM" id="SignalP"/>
    </source>
</evidence>
<evidence type="ECO:0008006" key="4">
    <source>
        <dbReference type="Google" id="ProtNLM"/>
    </source>
</evidence>
<comment type="caution">
    <text evidence="2">The sequence shown here is derived from an EMBL/GenBank/DDBJ whole genome shotgun (WGS) entry which is preliminary data.</text>
</comment>
<feature type="chain" id="PRO_5045548094" description="Lipoprotein" evidence="1">
    <location>
        <begin position="25"/>
        <end position="235"/>
    </location>
</feature>
<name>A0A1H3QJQ0_9BACT</name>
<dbReference type="Proteomes" id="UP000199663">
    <property type="component" value="Unassembled WGS sequence"/>
</dbReference>
<dbReference type="RefSeq" id="WP_019597462.1">
    <property type="nucleotide sequence ID" value="NZ_FNQC01000006.1"/>
</dbReference>
<feature type="signal peptide" evidence="1">
    <location>
        <begin position="1"/>
        <end position="24"/>
    </location>
</feature>
<accession>A0A1H3QJQ0</accession>
<protein>
    <recommendedName>
        <fullName evidence="4">Lipoprotein</fullName>
    </recommendedName>
</protein>